<proteinExistence type="predicted"/>
<feature type="compositionally biased region" description="Low complexity" evidence="1">
    <location>
        <begin position="341"/>
        <end position="353"/>
    </location>
</feature>
<reference evidence="2 3" key="2">
    <citation type="journal article" date="2011" name="J. Bacteriol.">
        <title>Complete genome sequences for the anaerobic, extremely thermophilic plant biomass-degrading bacteria Caldicellulosiruptor hydrothermalis, Caldicellulosiruptor kristjanssonii, Caldicellulosiruptor kronotskyensis, Caldicellulosiruptor owensenis, and Caldicellulosiruptor lactoaceticus.</title>
        <authorList>
            <person name="Blumer-Schuette S.E."/>
            <person name="Ozdemir I."/>
            <person name="Mistry D."/>
            <person name="Lucas S."/>
            <person name="Lapidus A."/>
            <person name="Cheng J.F."/>
            <person name="Goodwin L.A."/>
            <person name="Pitluck S."/>
            <person name="Land M.L."/>
            <person name="Hauser L.J."/>
            <person name="Woyke T."/>
            <person name="Mikhailova N."/>
            <person name="Pati A."/>
            <person name="Kyrpides N.C."/>
            <person name="Ivanova N."/>
            <person name="Detter J.C."/>
            <person name="Walston-Davenport K."/>
            <person name="Han S."/>
            <person name="Adams M.W."/>
            <person name="Kelly R.M."/>
        </authorList>
    </citation>
    <scope>NUCLEOTIDE SEQUENCE [LARGE SCALE GENOMIC DNA]</scope>
    <source>
        <strain evidence="3">ATCC 700853 / DSM 12137 / I77R1B</strain>
        <plasmid evidence="2">pCALKR01</plasmid>
    </source>
</reference>
<dbReference type="HOGENOM" id="CLU_682742_0_0_9"/>
<evidence type="ECO:0008006" key="4">
    <source>
        <dbReference type="Google" id="ProtNLM"/>
    </source>
</evidence>
<feature type="region of interest" description="Disordered" evidence="1">
    <location>
        <begin position="339"/>
        <end position="367"/>
    </location>
</feature>
<keyword evidence="2" id="KW-0614">Plasmid</keyword>
<protein>
    <recommendedName>
        <fullName evidence="4">Primosome, DnaD subunit</fullName>
    </recommendedName>
</protein>
<evidence type="ECO:0000313" key="2">
    <source>
        <dbReference type="EMBL" id="ADQ42069.1"/>
    </source>
</evidence>
<name>E4SAZ0_CALA7</name>
<geneLocation type="plasmid" evidence="2 3">
    <name>pCALKR01</name>
</geneLocation>
<feature type="region of interest" description="Disordered" evidence="1">
    <location>
        <begin position="125"/>
        <end position="192"/>
    </location>
</feature>
<feature type="compositionally biased region" description="Polar residues" evidence="1">
    <location>
        <begin position="150"/>
        <end position="162"/>
    </location>
</feature>
<dbReference type="AlphaFoldDB" id="E4SAZ0"/>
<reference key="1">
    <citation type="submission" date="2010-11" db="EMBL/GenBank/DDBJ databases">
        <title>Complete sequence of plasmid of Caldicellulosiruptor kristjanssonii 177R1B.</title>
        <authorList>
            <consortium name="US DOE Joint Genome Institute"/>
            <person name="Lucas S."/>
            <person name="Copeland A."/>
            <person name="Lapidus A."/>
            <person name="Cheng J.-F."/>
            <person name="Bruce D."/>
            <person name="Goodwin L."/>
            <person name="Pitluck S."/>
            <person name="Davenport K."/>
            <person name="Detter J.C."/>
            <person name="Han C."/>
            <person name="Tapia R."/>
            <person name="Land M."/>
            <person name="Hauser L."/>
            <person name="Jeffries C."/>
            <person name="Kyrpides N."/>
            <person name="Ivanova N."/>
            <person name="Mikhailova N."/>
            <person name="Blumer-Schuette S.E."/>
            <person name="Kelly R.M."/>
            <person name="Woyke T."/>
        </authorList>
    </citation>
    <scope>NUCLEOTIDE SEQUENCE</scope>
    <source>
        <strain>177R1B</strain>
    </source>
</reference>
<organism evidence="2 3">
    <name type="scientific">Caldicellulosiruptor acetigenus (strain ATCC 700853 / DSM 12137 / I77R1B)</name>
    <name type="common">Caldicellulosiruptor kristjanssonii</name>
    <dbReference type="NCBI Taxonomy" id="632335"/>
    <lineage>
        <taxon>Bacteria</taxon>
        <taxon>Bacillati</taxon>
        <taxon>Bacillota</taxon>
        <taxon>Bacillota incertae sedis</taxon>
        <taxon>Caldicellulosiruptorales</taxon>
        <taxon>Caldicellulosiruptoraceae</taxon>
        <taxon>Caldicellulosiruptor</taxon>
    </lineage>
</organism>
<dbReference type="Pfam" id="PF13730">
    <property type="entry name" value="HTH_36"/>
    <property type="match status" value="1"/>
</dbReference>
<evidence type="ECO:0000313" key="3">
    <source>
        <dbReference type="Proteomes" id="UP000009256"/>
    </source>
</evidence>
<accession>E4SAZ0</accession>
<keyword evidence="3" id="KW-1185">Reference proteome</keyword>
<feature type="compositionally biased region" description="Basic and acidic residues" evidence="1">
    <location>
        <begin position="132"/>
        <end position="149"/>
    </location>
</feature>
<dbReference type="KEGG" id="cki:Calkr_2646"/>
<dbReference type="Proteomes" id="UP000009256">
    <property type="component" value="Plasmid pCALKR01"/>
</dbReference>
<dbReference type="eggNOG" id="COG3935">
    <property type="taxonomic scope" value="Bacteria"/>
</dbReference>
<dbReference type="EMBL" id="CP002327">
    <property type="protein sequence ID" value="ADQ42069.1"/>
    <property type="molecule type" value="Genomic_DNA"/>
</dbReference>
<evidence type="ECO:0000256" key="1">
    <source>
        <dbReference type="SAM" id="MobiDB-lite"/>
    </source>
</evidence>
<feature type="compositionally biased region" description="Basic and acidic residues" evidence="1">
    <location>
        <begin position="163"/>
        <end position="176"/>
    </location>
</feature>
<sequence length="403" mass="46499">MPPFLHPLFQKSPILNFIKKGVFKLNSKTIIRVSKRDCPYVIVDKTALNDNRLSWKAKGLLCYLLSLPDDWKINLRELTTHSSDGRDSTQSALNELIKFGYCVKERVRDEKGRFAGYMYTVYERPIGSNNAPEDKSKDGQPTFEQKESSNPEAKNLQINNSKVRNEANYETHHKDQNPCTEKPYTENPSLLNNDGTNYSVCVNNTTKEKQDLENKGYSELDNELISKLAKHEIAVDVIDRILHTTEGQKKNVLKVIESPYFQLKVLNKTAFLISCIQNNWSFDDLNNERVAIKNSCTSEKKTEKRQLREERDVSAYLEMEKLYKKVLWGEDAKEALKMQQKTGKSTAATGTTGMRKSQKPLHEERDPSIYLEMEKLYKEYLRNSSNDDVDEEEVFRFLGLNPA</sequence>
<gene>
    <name evidence="2" type="ordered locus">Calkr_2646</name>
</gene>